<dbReference type="Proteomes" id="UP000831156">
    <property type="component" value="Chromosome 5"/>
</dbReference>
<name>A0ABY1UMD6_9APIC</name>
<evidence type="ECO:0000313" key="3">
    <source>
        <dbReference type="Proteomes" id="UP000831156"/>
    </source>
</evidence>
<feature type="compositionally biased region" description="Acidic residues" evidence="1">
    <location>
        <begin position="301"/>
        <end position="312"/>
    </location>
</feature>
<evidence type="ECO:0000313" key="2">
    <source>
        <dbReference type="EMBL" id="SOV12107.1"/>
    </source>
</evidence>
<dbReference type="EMBL" id="LT969428">
    <property type="protein sequence ID" value="SOV12107.1"/>
    <property type="molecule type" value="Genomic_DNA"/>
</dbReference>
<keyword evidence="3" id="KW-1185">Reference proteome</keyword>
<reference evidence="2" key="1">
    <citation type="submission" date="2016-09" db="EMBL/GenBank/DDBJ databases">
        <authorList>
            <consortium name="Pathogen Informatics"/>
            <person name="Sun Q."/>
            <person name="Inoue M."/>
        </authorList>
    </citation>
    <scope>NUCLEOTIDE SEQUENCE</scope>
</reference>
<gene>
    <name evidence="2" type="ORF">PGABG01_0527300</name>
</gene>
<accession>A0ABY1UMD6</accession>
<evidence type="ECO:0000256" key="1">
    <source>
        <dbReference type="SAM" id="MobiDB-lite"/>
    </source>
</evidence>
<organism evidence="2 3">
    <name type="scientific">Plasmodium gaboni</name>
    <dbReference type="NCBI Taxonomy" id="647221"/>
    <lineage>
        <taxon>Eukaryota</taxon>
        <taxon>Sar</taxon>
        <taxon>Alveolata</taxon>
        <taxon>Apicomplexa</taxon>
        <taxon>Aconoidasida</taxon>
        <taxon>Haemosporida</taxon>
        <taxon>Plasmodiidae</taxon>
        <taxon>Plasmodium</taxon>
        <taxon>Plasmodium (Laverania)</taxon>
    </lineage>
</organism>
<sequence>MNEPDDNSNDVIIHSFEEDIWNLYKKDNYMKHCIVRDNIEPIALEEEIHILKKEEGHTFKLSEILESLDNKKEEEEEGKSDTSSLEYIEQEKKEEEEEEENGKLYNGVYLHEVNIIDNTNYSECNKIYDENIYPISILGDMYINNIIQFKDISPYHSIYKVHKVEWFLSVDINENRIHEIIPFSVGKNIQIPFESLGKYIFCKAYRRIYKNNPSKEKDTNTVFDPHTYINKPVRFKCNPEYIEKYSLTCKGPVLISIDLAFRVLTYLCAHFFSTKMNLHDPLNNLRSLFWWSNMKGKEKEEAEDDDEEEDDNMTYTTSSISQTGEDDNKIYITNMTINFDEIRFIFYDSPDKKNKISTSDSDKNNNNNNNNYNYNGDNIRCNPLERKEMIFNLYEVEFRISNKNDGIILIICKDIHKYFTFEKYKMITIKPFHKNICINELWIILLAFKSAYSYKNLFKKYAKTIFRNTNISFVQNMVNNYIIKSYNSNKNKNIPFHKINTIFNEL</sequence>
<protein>
    <submittedName>
        <fullName evidence="2">Uncharacterized protein</fullName>
    </submittedName>
</protein>
<feature type="region of interest" description="Disordered" evidence="1">
    <location>
        <begin position="299"/>
        <end position="319"/>
    </location>
</feature>
<proteinExistence type="predicted"/>
<feature type="region of interest" description="Disordered" evidence="1">
    <location>
        <begin position="70"/>
        <end position="100"/>
    </location>
</feature>